<protein>
    <submittedName>
        <fullName evidence="2">Uncharacterized protein</fullName>
    </submittedName>
</protein>
<dbReference type="Proteomes" id="UP000800082">
    <property type="component" value="Unassembled WGS sequence"/>
</dbReference>
<feature type="region of interest" description="Disordered" evidence="1">
    <location>
        <begin position="1"/>
        <end position="29"/>
    </location>
</feature>
<evidence type="ECO:0000313" key="3">
    <source>
        <dbReference type="Proteomes" id="UP000800082"/>
    </source>
</evidence>
<feature type="region of interest" description="Disordered" evidence="1">
    <location>
        <begin position="113"/>
        <end position="172"/>
    </location>
</feature>
<accession>A0A6A5R7K8</accession>
<feature type="compositionally biased region" description="Basic residues" evidence="1">
    <location>
        <begin position="20"/>
        <end position="29"/>
    </location>
</feature>
<dbReference type="GeneID" id="54347008"/>
<organism evidence="2 3">
    <name type="scientific">Didymella exigua CBS 183.55</name>
    <dbReference type="NCBI Taxonomy" id="1150837"/>
    <lineage>
        <taxon>Eukaryota</taxon>
        <taxon>Fungi</taxon>
        <taxon>Dikarya</taxon>
        <taxon>Ascomycota</taxon>
        <taxon>Pezizomycotina</taxon>
        <taxon>Dothideomycetes</taxon>
        <taxon>Pleosporomycetidae</taxon>
        <taxon>Pleosporales</taxon>
        <taxon>Pleosporineae</taxon>
        <taxon>Didymellaceae</taxon>
        <taxon>Didymella</taxon>
    </lineage>
</organism>
<proteinExistence type="predicted"/>
<dbReference type="EMBL" id="ML979008">
    <property type="protein sequence ID" value="KAF1923190.1"/>
    <property type="molecule type" value="Genomic_DNA"/>
</dbReference>
<name>A0A6A5R7K8_9PLEO</name>
<gene>
    <name evidence="2" type="ORF">M421DRAFT_328792</name>
</gene>
<evidence type="ECO:0000313" key="2">
    <source>
        <dbReference type="EMBL" id="KAF1923190.1"/>
    </source>
</evidence>
<dbReference type="AlphaFoldDB" id="A0A6A5R7K8"/>
<sequence>MRSKMRKSHAFGTKSMPLKKLPKNMKKSRKLSAVNTRMLTATAINKSSLLPSSTKSCQHISDRNDLQALQPEVAPVSHITLPAEGSKSQATQNAVLPDHTDYVEHIYAQSPKHTSTAIPHLAPSDPSPELSSTEQTPIAPVTSPTGSKQSVPHHRPSAARSQSTSPASACCHQHDSTAMTKSHLAAMHRLQKTSACRRLMRAATFCIEVLAMGRGCLFKAVRRL</sequence>
<reference evidence="2" key="1">
    <citation type="journal article" date="2020" name="Stud. Mycol.">
        <title>101 Dothideomycetes genomes: a test case for predicting lifestyles and emergence of pathogens.</title>
        <authorList>
            <person name="Haridas S."/>
            <person name="Albert R."/>
            <person name="Binder M."/>
            <person name="Bloem J."/>
            <person name="Labutti K."/>
            <person name="Salamov A."/>
            <person name="Andreopoulos B."/>
            <person name="Baker S."/>
            <person name="Barry K."/>
            <person name="Bills G."/>
            <person name="Bluhm B."/>
            <person name="Cannon C."/>
            <person name="Castanera R."/>
            <person name="Culley D."/>
            <person name="Daum C."/>
            <person name="Ezra D."/>
            <person name="Gonzalez J."/>
            <person name="Henrissat B."/>
            <person name="Kuo A."/>
            <person name="Liang C."/>
            <person name="Lipzen A."/>
            <person name="Lutzoni F."/>
            <person name="Magnuson J."/>
            <person name="Mondo S."/>
            <person name="Nolan M."/>
            <person name="Ohm R."/>
            <person name="Pangilinan J."/>
            <person name="Park H.-J."/>
            <person name="Ramirez L."/>
            <person name="Alfaro M."/>
            <person name="Sun H."/>
            <person name="Tritt A."/>
            <person name="Yoshinaga Y."/>
            <person name="Zwiers L.-H."/>
            <person name="Turgeon B."/>
            <person name="Goodwin S."/>
            <person name="Spatafora J."/>
            <person name="Crous P."/>
            <person name="Grigoriev I."/>
        </authorList>
    </citation>
    <scope>NUCLEOTIDE SEQUENCE</scope>
    <source>
        <strain evidence="2">CBS 183.55</strain>
    </source>
</reference>
<dbReference type="RefSeq" id="XP_033443443.1">
    <property type="nucleotide sequence ID" value="XM_033589361.1"/>
</dbReference>
<keyword evidence="3" id="KW-1185">Reference proteome</keyword>
<evidence type="ECO:0000256" key="1">
    <source>
        <dbReference type="SAM" id="MobiDB-lite"/>
    </source>
</evidence>
<feature type="compositionally biased region" description="Polar residues" evidence="1">
    <location>
        <begin position="129"/>
        <end position="150"/>
    </location>
</feature>